<gene>
    <name evidence="1" type="ORF">NTEN_LOCUS22130</name>
</gene>
<protein>
    <submittedName>
        <fullName evidence="1">Uncharacterized protein</fullName>
    </submittedName>
</protein>
<accession>A0A6H5HLQ5</accession>
<evidence type="ECO:0000313" key="1">
    <source>
        <dbReference type="EMBL" id="CAB0018221.1"/>
    </source>
</evidence>
<dbReference type="EMBL" id="CADCXU010032289">
    <property type="protein sequence ID" value="CAB0018221.1"/>
    <property type="molecule type" value="Genomic_DNA"/>
</dbReference>
<dbReference type="AlphaFoldDB" id="A0A6H5HLQ5"/>
<sequence length="304" mass="33690">MAAITFQVKKAFHKTHTPSSGGGAFRFCRPMLEHSHSFDLRGFLPNSDRIHYPIDPLVWRRKPVKVPRIADSDGLRMPTAESLPWKSAPPVGMEINKLLIHGLSQVESGVQTLLSVRPVGFASRGVRVITAVTKRQVTSSIPGYVTASVKSEGFWSSVLGLASSGGQTKTELIRRIRGSKLNSKNCILLRETGTLRLREGYLPSQEFLVRLQTVSSRLTVRSNNLSSKEKIPLVEQWWSKDQNFFKMKTEFAVGETLKDLKFDHTVGTVRVGRKTNTERPVQTSAGRGGGLGIAPCTRRLKIVA</sequence>
<evidence type="ECO:0000313" key="2">
    <source>
        <dbReference type="Proteomes" id="UP000479000"/>
    </source>
</evidence>
<name>A0A6H5HLQ5_9HEMI</name>
<reference evidence="1 2" key="1">
    <citation type="submission" date="2020-02" db="EMBL/GenBank/DDBJ databases">
        <authorList>
            <person name="Ferguson B K."/>
        </authorList>
    </citation>
    <scope>NUCLEOTIDE SEQUENCE [LARGE SCALE GENOMIC DNA]</scope>
</reference>
<organism evidence="1 2">
    <name type="scientific">Nesidiocoris tenuis</name>
    <dbReference type="NCBI Taxonomy" id="355587"/>
    <lineage>
        <taxon>Eukaryota</taxon>
        <taxon>Metazoa</taxon>
        <taxon>Ecdysozoa</taxon>
        <taxon>Arthropoda</taxon>
        <taxon>Hexapoda</taxon>
        <taxon>Insecta</taxon>
        <taxon>Pterygota</taxon>
        <taxon>Neoptera</taxon>
        <taxon>Paraneoptera</taxon>
        <taxon>Hemiptera</taxon>
        <taxon>Heteroptera</taxon>
        <taxon>Panheteroptera</taxon>
        <taxon>Cimicomorpha</taxon>
        <taxon>Miridae</taxon>
        <taxon>Dicyphina</taxon>
        <taxon>Nesidiocoris</taxon>
    </lineage>
</organism>
<dbReference type="Proteomes" id="UP000479000">
    <property type="component" value="Unassembled WGS sequence"/>
</dbReference>
<keyword evidence="2" id="KW-1185">Reference proteome</keyword>
<proteinExistence type="predicted"/>